<reference evidence="3" key="1">
    <citation type="journal article" date="2019" name="Int. J. Syst. Evol. Microbiol.">
        <title>The Global Catalogue of Microorganisms (GCM) 10K type strain sequencing project: providing services to taxonomists for standard genome sequencing and annotation.</title>
        <authorList>
            <consortium name="The Broad Institute Genomics Platform"/>
            <consortium name="The Broad Institute Genome Sequencing Center for Infectious Disease"/>
            <person name="Wu L."/>
            <person name="Ma J."/>
        </authorList>
    </citation>
    <scope>NUCLEOTIDE SEQUENCE [LARGE SCALE GENOMIC DNA]</scope>
    <source>
        <strain evidence="3">CGMCC 1.10131</strain>
    </source>
</reference>
<evidence type="ECO:0000313" key="3">
    <source>
        <dbReference type="Proteomes" id="UP000651977"/>
    </source>
</evidence>
<evidence type="ECO:0008006" key="4">
    <source>
        <dbReference type="Google" id="ProtNLM"/>
    </source>
</evidence>
<evidence type="ECO:0000256" key="1">
    <source>
        <dbReference type="SAM" id="Phobius"/>
    </source>
</evidence>
<protein>
    <recommendedName>
        <fullName evidence="4">DUF1240 domain-containing protein</fullName>
    </recommendedName>
</protein>
<sequence>MTTKQTTKKSLLGFLVFISLFFISCGLLFLTDMVSATQNQLISKFPVIYLDAKYTGYIGGAITTLTGALFMLWQFRNTIKGTAPLSLKNNSTKAFALAIIIGFLFIFPGQSIEMSRLAKIAEKNGYQPCPPFTLLMNSLTVDAWVKDFSLCNDPEVDKLARYGYRGEPAKIAKLLADRAQVK</sequence>
<comment type="caution">
    <text evidence="2">The sequence shown here is derived from an EMBL/GenBank/DDBJ whole genome shotgun (WGS) entry which is preliminary data.</text>
</comment>
<dbReference type="Proteomes" id="UP000651977">
    <property type="component" value="Unassembled WGS sequence"/>
</dbReference>
<accession>A0ABQ1I6Q0</accession>
<keyword evidence="1" id="KW-1133">Transmembrane helix</keyword>
<name>A0ABQ1I6Q0_9ALTE</name>
<feature type="transmembrane region" description="Helical" evidence="1">
    <location>
        <begin position="54"/>
        <end position="73"/>
    </location>
</feature>
<gene>
    <name evidence="2" type="ORF">GCM10007414_39300</name>
</gene>
<proteinExistence type="predicted"/>
<feature type="transmembrane region" description="Helical" evidence="1">
    <location>
        <begin position="12"/>
        <end position="34"/>
    </location>
</feature>
<keyword evidence="1" id="KW-0472">Membrane</keyword>
<keyword evidence="3" id="KW-1185">Reference proteome</keyword>
<organism evidence="2 3">
    <name type="scientific">Agarivorans gilvus</name>
    <dbReference type="NCBI Taxonomy" id="680279"/>
    <lineage>
        <taxon>Bacteria</taxon>
        <taxon>Pseudomonadati</taxon>
        <taxon>Pseudomonadota</taxon>
        <taxon>Gammaproteobacteria</taxon>
        <taxon>Alteromonadales</taxon>
        <taxon>Alteromonadaceae</taxon>
        <taxon>Agarivorans</taxon>
    </lineage>
</organism>
<feature type="transmembrane region" description="Helical" evidence="1">
    <location>
        <begin position="94"/>
        <end position="112"/>
    </location>
</feature>
<evidence type="ECO:0000313" key="2">
    <source>
        <dbReference type="EMBL" id="GGB22041.1"/>
    </source>
</evidence>
<keyword evidence="1" id="KW-0812">Transmembrane</keyword>
<dbReference type="RefSeq" id="WP_055733187.1">
    <property type="nucleotide sequence ID" value="NZ_BMDY01000052.1"/>
</dbReference>
<dbReference type="PROSITE" id="PS51257">
    <property type="entry name" value="PROKAR_LIPOPROTEIN"/>
    <property type="match status" value="1"/>
</dbReference>
<dbReference type="EMBL" id="BMDY01000052">
    <property type="protein sequence ID" value="GGB22041.1"/>
    <property type="molecule type" value="Genomic_DNA"/>
</dbReference>